<evidence type="ECO:0000256" key="1">
    <source>
        <dbReference type="SAM" id="MobiDB-lite"/>
    </source>
</evidence>
<reference evidence="2 3" key="1">
    <citation type="submission" date="2016-10" db="EMBL/GenBank/DDBJ databases">
        <authorList>
            <person name="de Groot N.N."/>
        </authorList>
    </citation>
    <scope>NUCLEOTIDE SEQUENCE [LARGE SCALE GENOMIC DNA]</scope>
    <source>
        <strain evidence="2 3">CPCC 202699</strain>
    </source>
</reference>
<dbReference type="Proteomes" id="UP000199515">
    <property type="component" value="Unassembled WGS sequence"/>
</dbReference>
<evidence type="ECO:0000313" key="2">
    <source>
        <dbReference type="EMBL" id="SDY06224.1"/>
    </source>
</evidence>
<dbReference type="STRING" id="589385.SAMN05421504_104385"/>
<dbReference type="AlphaFoldDB" id="A0A1H3GUR0"/>
<organism evidence="2 3">
    <name type="scientific">Amycolatopsis xylanica</name>
    <dbReference type="NCBI Taxonomy" id="589385"/>
    <lineage>
        <taxon>Bacteria</taxon>
        <taxon>Bacillati</taxon>
        <taxon>Actinomycetota</taxon>
        <taxon>Actinomycetes</taxon>
        <taxon>Pseudonocardiales</taxon>
        <taxon>Pseudonocardiaceae</taxon>
        <taxon>Amycolatopsis</taxon>
    </lineage>
</organism>
<keyword evidence="3" id="KW-1185">Reference proteome</keyword>
<sequence length="52" mass="5576">MEREEVESPPSWAIGLDMGEPRLCAAAPKKPSKAPDVDADVVRPLGKNTTSQ</sequence>
<proteinExistence type="predicted"/>
<protein>
    <submittedName>
        <fullName evidence="2">Uncharacterized protein</fullName>
    </submittedName>
</protein>
<feature type="region of interest" description="Disordered" evidence="1">
    <location>
        <begin position="25"/>
        <end position="52"/>
    </location>
</feature>
<dbReference type="EMBL" id="FNON01000004">
    <property type="protein sequence ID" value="SDY06224.1"/>
    <property type="molecule type" value="Genomic_DNA"/>
</dbReference>
<evidence type="ECO:0000313" key="3">
    <source>
        <dbReference type="Proteomes" id="UP000199515"/>
    </source>
</evidence>
<accession>A0A1H3GUR0</accession>
<name>A0A1H3GUR0_9PSEU</name>
<gene>
    <name evidence="2" type="ORF">SAMN05421504_104385</name>
</gene>